<keyword evidence="6" id="KW-1185">Reference proteome</keyword>
<feature type="compositionally biased region" description="Basic residues" evidence="3">
    <location>
        <begin position="1"/>
        <end position="17"/>
    </location>
</feature>
<dbReference type="Pfam" id="PF00440">
    <property type="entry name" value="TetR_N"/>
    <property type="match status" value="1"/>
</dbReference>
<name>A0AAF0CFY8_9PROT</name>
<dbReference type="InterPro" id="IPR009057">
    <property type="entry name" value="Homeodomain-like_sf"/>
</dbReference>
<organism evidence="5 6">
    <name type="scientific">Hyphococcus flavus</name>
    <dbReference type="NCBI Taxonomy" id="1866326"/>
    <lineage>
        <taxon>Bacteria</taxon>
        <taxon>Pseudomonadati</taxon>
        <taxon>Pseudomonadota</taxon>
        <taxon>Alphaproteobacteria</taxon>
        <taxon>Parvularculales</taxon>
        <taxon>Parvularculaceae</taxon>
        <taxon>Hyphococcus</taxon>
    </lineage>
</organism>
<proteinExistence type="predicted"/>
<dbReference type="InterPro" id="IPR001647">
    <property type="entry name" value="HTH_TetR"/>
</dbReference>
<dbReference type="Gene3D" id="1.10.357.10">
    <property type="entry name" value="Tetracycline Repressor, domain 2"/>
    <property type="match status" value="1"/>
</dbReference>
<feature type="DNA-binding region" description="H-T-H motif" evidence="2">
    <location>
        <begin position="48"/>
        <end position="67"/>
    </location>
</feature>
<gene>
    <name evidence="5" type="ORF">PUV54_09040</name>
</gene>
<dbReference type="InterPro" id="IPR050624">
    <property type="entry name" value="HTH-type_Tx_Regulator"/>
</dbReference>
<evidence type="ECO:0000256" key="2">
    <source>
        <dbReference type="PROSITE-ProRule" id="PRU00335"/>
    </source>
</evidence>
<dbReference type="PANTHER" id="PTHR43479">
    <property type="entry name" value="ACREF/ENVCD OPERON REPRESSOR-RELATED"/>
    <property type="match status" value="1"/>
</dbReference>
<evidence type="ECO:0000256" key="1">
    <source>
        <dbReference type="ARBA" id="ARBA00023125"/>
    </source>
</evidence>
<dbReference type="KEGG" id="hfl:PUV54_09040"/>
<feature type="region of interest" description="Disordered" evidence="3">
    <location>
        <begin position="1"/>
        <end position="27"/>
    </location>
</feature>
<evidence type="ECO:0000256" key="3">
    <source>
        <dbReference type="SAM" id="MobiDB-lite"/>
    </source>
</evidence>
<dbReference type="RefSeq" id="WP_274491895.1">
    <property type="nucleotide sequence ID" value="NZ_CP118166.1"/>
</dbReference>
<feature type="domain" description="HTH tetR-type" evidence="4">
    <location>
        <begin position="25"/>
        <end position="85"/>
    </location>
</feature>
<evidence type="ECO:0000313" key="6">
    <source>
        <dbReference type="Proteomes" id="UP001214043"/>
    </source>
</evidence>
<dbReference type="Proteomes" id="UP001214043">
    <property type="component" value="Chromosome"/>
</dbReference>
<dbReference type="GO" id="GO:0003677">
    <property type="term" value="F:DNA binding"/>
    <property type="evidence" value="ECO:0007669"/>
    <property type="project" value="UniProtKB-UniRule"/>
</dbReference>
<dbReference type="InterPro" id="IPR041674">
    <property type="entry name" value="TetR_C_22"/>
</dbReference>
<evidence type="ECO:0000313" key="5">
    <source>
        <dbReference type="EMBL" id="WDI30102.1"/>
    </source>
</evidence>
<sequence length="217" mass="24809">MAAKTQKKKTVKRKRRSGTMQARGVKRRERITSAAKELLLKKNLEDISYNEIAETAKVPAGSAYHFFPNVNSIYAAIAMEFLQRYVSAIAAPANKDFHTWQDVIDKQIEQGAKLFQEDPAAMKIIIGGKTPPEIKHWDRENDRRIAEMTEQDIKRYFQLPEIPRANKVFFYYVEIVDLIFSLSVLEHGTIAPHMVHEAQVAGKSYLSNYIPNILSKA</sequence>
<dbReference type="PANTHER" id="PTHR43479:SF11">
    <property type="entry name" value="ACREF_ENVCD OPERON REPRESSOR-RELATED"/>
    <property type="match status" value="1"/>
</dbReference>
<keyword evidence="1 2" id="KW-0238">DNA-binding</keyword>
<dbReference type="AlphaFoldDB" id="A0AAF0CFY8"/>
<dbReference type="Pfam" id="PF17928">
    <property type="entry name" value="TetR_C_22"/>
    <property type="match status" value="1"/>
</dbReference>
<evidence type="ECO:0000259" key="4">
    <source>
        <dbReference type="PROSITE" id="PS50977"/>
    </source>
</evidence>
<protein>
    <submittedName>
        <fullName evidence="5">TetR/AcrR family transcriptional regulator</fullName>
    </submittedName>
</protein>
<dbReference type="PROSITE" id="PS50977">
    <property type="entry name" value="HTH_TETR_2"/>
    <property type="match status" value="1"/>
</dbReference>
<dbReference type="EMBL" id="CP118166">
    <property type="protein sequence ID" value="WDI30102.1"/>
    <property type="molecule type" value="Genomic_DNA"/>
</dbReference>
<accession>A0AAF0CFY8</accession>
<reference evidence="5" key="1">
    <citation type="submission" date="2023-02" db="EMBL/GenBank/DDBJ databases">
        <title>Genome sequence of Hyphococcus flavus.</title>
        <authorList>
            <person name="Rong J.-C."/>
            <person name="Zhao Q."/>
            <person name="Yi M."/>
            <person name="Wu J.-Y."/>
        </authorList>
    </citation>
    <scope>NUCLEOTIDE SEQUENCE</scope>
    <source>
        <strain evidence="5">MCCC 1K03223</strain>
    </source>
</reference>
<dbReference type="SUPFAM" id="SSF46689">
    <property type="entry name" value="Homeodomain-like"/>
    <property type="match status" value="1"/>
</dbReference>